<keyword evidence="2" id="KW-0812">Transmembrane</keyword>
<feature type="transmembrane region" description="Helical" evidence="2">
    <location>
        <begin position="12"/>
        <end position="31"/>
    </location>
</feature>
<keyword evidence="2" id="KW-0472">Membrane</keyword>
<evidence type="ECO:0000256" key="1">
    <source>
        <dbReference type="SAM" id="MobiDB-lite"/>
    </source>
</evidence>
<keyword evidence="4" id="KW-1185">Reference proteome</keyword>
<reference evidence="3" key="1">
    <citation type="submission" date="2025-08" db="UniProtKB">
        <authorList>
            <consortium name="Ensembl"/>
        </authorList>
    </citation>
    <scope>IDENTIFICATION</scope>
</reference>
<feature type="transmembrane region" description="Helical" evidence="2">
    <location>
        <begin position="37"/>
        <end position="60"/>
    </location>
</feature>
<dbReference type="AlphaFoldDB" id="A0A8C7B5V6"/>
<sequence length="116" mass="12898">DLKFFNSVLQDLVNSFITAVFLLIVAILAMQEVERRHLFYVGGIQCLTAAIMCILDAIVVTKKMRDKMRRLLGLEYESSSSLLLEPKKTPEPGPTPTPGKQNEKSITPENLPPAPT</sequence>
<dbReference type="GeneTree" id="ENSGT00940000163203"/>
<protein>
    <submittedName>
        <fullName evidence="3">Uncharacterized protein</fullName>
    </submittedName>
</protein>
<dbReference type="Proteomes" id="UP000694425">
    <property type="component" value="Unplaced"/>
</dbReference>
<reference evidence="3" key="2">
    <citation type="submission" date="2025-09" db="UniProtKB">
        <authorList>
            <consortium name="Ensembl"/>
        </authorList>
    </citation>
    <scope>IDENTIFICATION</scope>
</reference>
<feature type="region of interest" description="Disordered" evidence="1">
    <location>
        <begin position="83"/>
        <end position="116"/>
    </location>
</feature>
<accession>A0A8C7B5V6</accession>
<organism evidence="3 4">
    <name type="scientific">Neovison vison</name>
    <name type="common">American mink</name>
    <name type="synonym">Mustela vison</name>
    <dbReference type="NCBI Taxonomy" id="452646"/>
    <lineage>
        <taxon>Eukaryota</taxon>
        <taxon>Metazoa</taxon>
        <taxon>Chordata</taxon>
        <taxon>Craniata</taxon>
        <taxon>Vertebrata</taxon>
        <taxon>Euteleostomi</taxon>
        <taxon>Mammalia</taxon>
        <taxon>Eutheria</taxon>
        <taxon>Laurasiatheria</taxon>
        <taxon>Carnivora</taxon>
        <taxon>Caniformia</taxon>
        <taxon>Musteloidea</taxon>
        <taxon>Mustelidae</taxon>
        <taxon>Mustelinae</taxon>
        <taxon>Neogale</taxon>
    </lineage>
</organism>
<dbReference type="Ensembl" id="ENSNVIT00000016735.1">
    <property type="protein sequence ID" value="ENSNVIP00000014332.1"/>
    <property type="gene ID" value="ENSNVIG00000011266.1"/>
</dbReference>
<evidence type="ECO:0000256" key="2">
    <source>
        <dbReference type="SAM" id="Phobius"/>
    </source>
</evidence>
<name>A0A8C7B5V6_NEOVI</name>
<proteinExistence type="predicted"/>
<evidence type="ECO:0000313" key="3">
    <source>
        <dbReference type="Ensembl" id="ENSNVIP00000014332.1"/>
    </source>
</evidence>
<evidence type="ECO:0000313" key="4">
    <source>
        <dbReference type="Proteomes" id="UP000694425"/>
    </source>
</evidence>
<keyword evidence="2" id="KW-1133">Transmembrane helix</keyword>